<comment type="caution">
    <text evidence="2">The sequence shown here is derived from an EMBL/GenBank/DDBJ whole genome shotgun (WGS) entry which is preliminary data.</text>
</comment>
<evidence type="ECO:0000256" key="1">
    <source>
        <dbReference type="SAM" id="Phobius"/>
    </source>
</evidence>
<keyword evidence="1" id="KW-0472">Membrane</keyword>
<dbReference type="Pfam" id="PF17647">
    <property type="entry name" value="DUF5518"/>
    <property type="match status" value="1"/>
</dbReference>
<keyword evidence="1" id="KW-1133">Transmembrane helix</keyword>
<dbReference type="InterPro" id="IPR040493">
    <property type="entry name" value="DUF5518"/>
</dbReference>
<feature type="transmembrane region" description="Helical" evidence="1">
    <location>
        <begin position="12"/>
        <end position="37"/>
    </location>
</feature>
<organism evidence="2 3">
    <name type="scientific">Haloferax litoreum</name>
    <dbReference type="NCBI Taxonomy" id="2666140"/>
    <lineage>
        <taxon>Archaea</taxon>
        <taxon>Methanobacteriati</taxon>
        <taxon>Methanobacteriota</taxon>
        <taxon>Stenosarchaea group</taxon>
        <taxon>Halobacteria</taxon>
        <taxon>Halobacteriales</taxon>
        <taxon>Haloferacaceae</taxon>
        <taxon>Haloferax</taxon>
    </lineage>
</organism>
<sequence length="136" mass="13657">MSDTNTLRNAVIGAVVTIVLAFTAISPVVGGAVAGYLQQERPNRGARVGAISGVIASIPFLLVLALGVVVFFGTSTTGGFGAPGGVELAIILLLIVPLGVLWNAGLSAAGGYVGAYLRMKSGPAESTTPEFGQDAR</sequence>
<dbReference type="Proteomes" id="UP000439022">
    <property type="component" value="Unassembled WGS sequence"/>
</dbReference>
<keyword evidence="3" id="KW-1185">Reference proteome</keyword>
<evidence type="ECO:0000313" key="2">
    <source>
        <dbReference type="EMBL" id="MRX23434.1"/>
    </source>
</evidence>
<dbReference type="EMBL" id="WKJO01000002">
    <property type="protein sequence ID" value="MRX23434.1"/>
    <property type="molecule type" value="Genomic_DNA"/>
</dbReference>
<reference evidence="2 3" key="1">
    <citation type="submission" date="2019-11" db="EMBL/GenBank/DDBJ databases">
        <title>Whole genome sequence of Haloferax sp. MBLA0076.</title>
        <authorList>
            <person name="Seo M.-J."/>
            <person name="Cho E.-S."/>
        </authorList>
    </citation>
    <scope>NUCLEOTIDE SEQUENCE [LARGE SCALE GENOMIC DNA]</scope>
    <source>
        <strain evidence="2 3">MBLA0076</strain>
    </source>
</reference>
<feature type="transmembrane region" description="Helical" evidence="1">
    <location>
        <begin position="49"/>
        <end position="73"/>
    </location>
</feature>
<dbReference type="AlphaFoldDB" id="A0A6A8GJ87"/>
<proteinExistence type="predicted"/>
<dbReference type="RefSeq" id="WP_151164275.1">
    <property type="nucleotide sequence ID" value="NZ_WKJO01000002.1"/>
</dbReference>
<keyword evidence="1" id="KW-0812">Transmembrane</keyword>
<accession>A0A6A8GJ87</accession>
<protein>
    <submittedName>
        <fullName evidence="2">Uncharacterized protein</fullName>
    </submittedName>
</protein>
<evidence type="ECO:0000313" key="3">
    <source>
        <dbReference type="Proteomes" id="UP000439022"/>
    </source>
</evidence>
<gene>
    <name evidence="2" type="ORF">GJR96_15890</name>
</gene>
<name>A0A6A8GJ87_9EURY</name>
<feature type="transmembrane region" description="Helical" evidence="1">
    <location>
        <begin position="88"/>
        <end position="113"/>
    </location>
</feature>